<evidence type="ECO:0000256" key="2">
    <source>
        <dbReference type="ARBA" id="ARBA00023015"/>
    </source>
</evidence>
<comment type="caution">
    <text evidence="6">The sequence shown here is derived from an EMBL/GenBank/DDBJ whole genome shotgun (WGS) entry which is preliminary data.</text>
</comment>
<sequence length="146" mass="15187">MEIGIGHVEALLAIDEHGSFTRAGEALGLTQSAVSRAIAALERRLAAPVVHRGQAGASLTALGREAAAHGRAAVEHLHAIEALADREPLPRLRVGAVSSALVRLVPQTLVRLGQEPPALVVQGEDDELASWLATGTIDLAITTTPH</sequence>
<dbReference type="GO" id="GO:0003700">
    <property type="term" value="F:DNA-binding transcription factor activity"/>
    <property type="evidence" value="ECO:0007669"/>
    <property type="project" value="InterPro"/>
</dbReference>
<comment type="similarity">
    <text evidence="1">Belongs to the LysR transcriptional regulatory family.</text>
</comment>
<keyword evidence="2" id="KW-0805">Transcription regulation</keyword>
<evidence type="ECO:0000313" key="6">
    <source>
        <dbReference type="EMBL" id="MBF8194705.1"/>
    </source>
</evidence>
<gene>
    <name evidence="6" type="ORF">ITP53_55475</name>
</gene>
<dbReference type="Proteomes" id="UP000605361">
    <property type="component" value="Unassembled WGS sequence"/>
</dbReference>
<evidence type="ECO:0000256" key="4">
    <source>
        <dbReference type="ARBA" id="ARBA00023163"/>
    </source>
</evidence>
<dbReference type="RefSeq" id="WP_195903509.1">
    <property type="nucleotide sequence ID" value="NZ_JADOGI010000538.1"/>
</dbReference>
<dbReference type="SUPFAM" id="SSF46785">
    <property type="entry name" value="Winged helix' DNA-binding domain"/>
    <property type="match status" value="1"/>
</dbReference>
<dbReference type="Pfam" id="PF00126">
    <property type="entry name" value="HTH_1"/>
    <property type="match status" value="1"/>
</dbReference>
<feature type="domain" description="HTH lysR-type" evidence="5">
    <location>
        <begin position="3"/>
        <end position="60"/>
    </location>
</feature>
<proteinExistence type="inferred from homology"/>
<evidence type="ECO:0000256" key="1">
    <source>
        <dbReference type="ARBA" id="ARBA00009437"/>
    </source>
</evidence>
<dbReference type="PANTHER" id="PTHR30346:SF28">
    <property type="entry name" value="HTH-TYPE TRANSCRIPTIONAL REGULATOR CYNR"/>
    <property type="match status" value="1"/>
</dbReference>
<keyword evidence="4" id="KW-0804">Transcription</keyword>
<evidence type="ECO:0000313" key="7">
    <source>
        <dbReference type="Proteomes" id="UP000605361"/>
    </source>
</evidence>
<feature type="non-terminal residue" evidence="6">
    <location>
        <position position="146"/>
    </location>
</feature>
<dbReference type="InterPro" id="IPR000847">
    <property type="entry name" value="LysR_HTH_N"/>
</dbReference>
<dbReference type="PRINTS" id="PR00039">
    <property type="entry name" value="HTHLYSR"/>
</dbReference>
<dbReference type="PANTHER" id="PTHR30346">
    <property type="entry name" value="TRANSCRIPTIONAL DUAL REGULATOR HCAR-RELATED"/>
    <property type="match status" value="1"/>
</dbReference>
<dbReference type="Gene3D" id="1.10.10.10">
    <property type="entry name" value="Winged helix-like DNA-binding domain superfamily/Winged helix DNA-binding domain"/>
    <property type="match status" value="1"/>
</dbReference>
<accession>A0A931F5H0</accession>
<protein>
    <submittedName>
        <fullName evidence="6">LysR family transcriptional regulator</fullName>
    </submittedName>
</protein>
<dbReference type="AlphaFoldDB" id="A0A931F5H0"/>
<dbReference type="InterPro" id="IPR036388">
    <property type="entry name" value="WH-like_DNA-bd_sf"/>
</dbReference>
<evidence type="ECO:0000256" key="3">
    <source>
        <dbReference type="ARBA" id="ARBA00023125"/>
    </source>
</evidence>
<dbReference type="GO" id="GO:0003677">
    <property type="term" value="F:DNA binding"/>
    <property type="evidence" value="ECO:0007669"/>
    <property type="project" value="UniProtKB-KW"/>
</dbReference>
<dbReference type="PROSITE" id="PS50931">
    <property type="entry name" value="HTH_LYSR"/>
    <property type="match status" value="1"/>
</dbReference>
<dbReference type="Gene3D" id="3.40.190.10">
    <property type="entry name" value="Periplasmic binding protein-like II"/>
    <property type="match status" value="1"/>
</dbReference>
<reference evidence="6" key="1">
    <citation type="submission" date="2020-11" db="EMBL/GenBank/DDBJ databases">
        <title>Whole-genome analyses of Nonomuraea sp. K274.</title>
        <authorList>
            <person name="Veyisoglu A."/>
        </authorList>
    </citation>
    <scope>NUCLEOTIDE SEQUENCE</scope>
    <source>
        <strain evidence="6">K274</strain>
    </source>
</reference>
<keyword evidence="3" id="KW-0238">DNA-binding</keyword>
<organism evidence="6 7">
    <name type="scientific">Nonomuraea cypriaca</name>
    <dbReference type="NCBI Taxonomy" id="1187855"/>
    <lineage>
        <taxon>Bacteria</taxon>
        <taxon>Bacillati</taxon>
        <taxon>Actinomycetota</taxon>
        <taxon>Actinomycetes</taxon>
        <taxon>Streptosporangiales</taxon>
        <taxon>Streptosporangiaceae</taxon>
        <taxon>Nonomuraea</taxon>
    </lineage>
</organism>
<keyword evidence="7" id="KW-1185">Reference proteome</keyword>
<dbReference type="SUPFAM" id="SSF53850">
    <property type="entry name" value="Periplasmic binding protein-like II"/>
    <property type="match status" value="1"/>
</dbReference>
<name>A0A931F5H0_9ACTN</name>
<dbReference type="InterPro" id="IPR036390">
    <property type="entry name" value="WH_DNA-bd_sf"/>
</dbReference>
<dbReference type="EMBL" id="JADOGI010000538">
    <property type="protein sequence ID" value="MBF8194705.1"/>
    <property type="molecule type" value="Genomic_DNA"/>
</dbReference>
<evidence type="ECO:0000259" key="5">
    <source>
        <dbReference type="PROSITE" id="PS50931"/>
    </source>
</evidence>